<keyword evidence="6" id="KW-1185">Reference proteome</keyword>
<feature type="region of interest" description="Disordered" evidence="3">
    <location>
        <begin position="1"/>
        <end position="22"/>
    </location>
</feature>
<dbReference type="EMBL" id="BAABIE010000007">
    <property type="protein sequence ID" value="GAA4748877.1"/>
    <property type="molecule type" value="Genomic_DNA"/>
</dbReference>
<feature type="binding site" evidence="2">
    <location>
        <position position="359"/>
    </location>
    <ligand>
        <name>substrate</name>
    </ligand>
</feature>
<dbReference type="InterPro" id="IPR029058">
    <property type="entry name" value="AB_hydrolase_fold"/>
</dbReference>
<dbReference type="InterPro" id="IPR008220">
    <property type="entry name" value="HAT_MetX-like"/>
</dbReference>
<dbReference type="SUPFAM" id="SSF53474">
    <property type="entry name" value="alpha/beta-Hydrolases"/>
    <property type="match status" value="1"/>
</dbReference>
<dbReference type="EC" id="2.3.1.31" evidence="2"/>
<dbReference type="NCBIfam" id="NF001209">
    <property type="entry name" value="PRK00175.1"/>
    <property type="match status" value="1"/>
</dbReference>
<comment type="catalytic activity">
    <reaction evidence="2">
        <text>L-homoserine + acetyl-CoA = O-acetyl-L-homoserine + CoA</text>
        <dbReference type="Rhea" id="RHEA:13701"/>
        <dbReference type="ChEBI" id="CHEBI:57287"/>
        <dbReference type="ChEBI" id="CHEBI:57288"/>
        <dbReference type="ChEBI" id="CHEBI:57476"/>
        <dbReference type="ChEBI" id="CHEBI:57716"/>
        <dbReference type="EC" id="2.3.1.31"/>
    </reaction>
</comment>
<comment type="similarity">
    <text evidence="2">Belongs to the AB hydrolase superfamily. MetX family.</text>
</comment>
<feature type="active site" evidence="2">
    <location>
        <position position="327"/>
    </location>
</feature>
<feature type="active site" description="Nucleophile" evidence="2">
    <location>
        <position position="164"/>
    </location>
</feature>
<evidence type="ECO:0000256" key="1">
    <source>
        <dbReference type="ARBA" id="ARBA00022679"/>
    </source>
</evidence>
<comment type="function">
    <text evidence="2">Transfers an acetyl group from acetyl-CoA to L-homoserine, forming acetyl-L-homoserine.</text>
</comment>
<comment type="subcellular location">
    <subcellularLocation>
        <location evidence="2">Cytoplasm</location>
    </subcellularLocation>
</comment>
<name>A0ABP8Z7L7_9ACTN</name>
<keyword evidence="2" id="KW-0963">Cytoplasm</keyword>
<reference evidence="6" key="1">
    <citation type="journal article" date="2019" name="Int. J. Syst. Evol. Microbiol.">
        <title>The Global Catalogue of Microorganisms (GCM) 10K type strain sequencing project: providing services to taxonomists for standard genome sequencing and annotation.</title>
        <authorList>
            <consortium name="The Broad Institute Genomics Platform"/>
            <consortium name="The Broad Institute Genome Sequencing Center for Infectious Disease"/>
            <person name="Wu L."/>
            <person name="Ma J."/>
        </authorList>
    </citation>
    <scope>NUCLEOTIDE SEQUENCE [LARGE SCALE GENOMIC DNA]</scope>
    <source>
        <strain evidence="6">JCM 18077</strain>
    </source>
</reference>
<keyword evidence="2" id="KW-0012">Acyltransferase</keyword>
<sequence length="388" mass="41363">MSVSIDATATISDPDWTSGPDGASIDVSIGDLALESGRRLEDVTVNFQRWGTPNARRDNIILALHALTGNSHVTGPPDDRFSMVGWWDGLVGPGLVVDTDEWCVVAPNAIGGCFGSTGPGSIAPDGKPWGARFPRLTVRDLVAAEAKAFESLGITRFAAVTGGSMGGARALEWLVTHPERCDSGLVLAVGARASADQIGTQTTQIAAITADPDWQGGDYYGTGRAPMTGMGIARRIAHLCYRSDGELDERFENKPQGDEEPLLEGRYAIASYLEHQADKLKQRFDPGSYVALTDVLNSHDVGRGRGGVTAALNACPVPTIVVGIDSDRLYPLYQQAELAAELGNCVDGLQVVHSSAGHDGFLTEREPVGELLARTLELARRRRDDTRA</sequence>
<dbReference type="RefSeq" id="WP_246994811.1">
    <property type="nucleotide sequence ID" value="NZ_BAABIE010000007.1"/>
</dbReference>
<dbReference type="PANTHER" id="PTHR32268">
    <property type="entry name" value="HOMOSERINE O-ACETYLTRANSFERASE"/>
    <property type="match status" value="1"/>
</dbReference>
<dbReference type="Pfam" id="PF00561">
    <property type="entry name" value="Abhydrolase_1"/>
    <property type="match status" value="1"/>
</dbReference>
<evidence type="ECO:0000256" key="2">
    <source>
        <dbReference type="HAMAP-Rule" id="MF_00296"/>
    </source>
</evidence>
<dbReference type="HAMAP" id="MF_00296">
    <property type="entry name" value="MetX_acyltransf"/>
    <property type="match status" value="1"/>
</dbReference>
<feature type="compositionally biased region" description="Polar residues" evidence="3">
    <location>
        <begin position="1"/>
        <end position="11"/>
    </location>
</feature>
<dbReference type="Gene3D" id="3.40.50.1820">
    <property type="entry name" value="alpha/beta hydrolase"/>
    <property type="match status" value="1"/>
</dbReference>
<dbReference type="PANTHER" id="PTHR32268:SF11">
    <property type="entry name" value="HOMOSERINE O-ACETYLTRANSFERASE"/>
    <property type="match status" value="1"/>
</dbReference>
<feature type="active site" evidence="2">
    <location>
        <position position="358"/>
    </location>
</feature>
<comment type="pathway">
    <text evidence="2">Amino-acid biosynthesis; L-methionine biosynthesis via de novo pathway; O-acetyl-L-homoserine from L-homoserine: step 1/1.</text>
</comment>
<evidence type="ECO:0000313" key="5">
    <source>
        <dbReference type="EMBL" id="GAA4748877.1"/>
    </source>
</evidence>
<keyword evidence="2" id="KW-0486">Methionine biosynthesis</keyword>
<feature type="binding site" evidence="2">
    <location>
        <position position="234"/>
    </location>
    <ligand>
        <name>substrate</name>
    </ligand>
</feature>
<evidence type="ECO:0000256" key="3">
    <source>
        <dbReference type="SAM" id="MobiDB-lite"/>
    </source>
</evidence>
<comment type="subunit">
    <text evidence="2">Homodimer.</text>
</comment>
<evidence type="ECO:0000259" key="4">
    <source>
        <dbReference type="Pfam" id="PF00561"/>
    </source>
</evidence>
<dbReference type="PIRSF" id="PIRSF000443">
    <property type="entry name" value="Homoser_Ac_trans"/>
    <property type="match status" value="1"/>
</dbReference>
<feature type="domain" description="AB hydrolase-1" evidence="4">
    <location>
        <begin position="60"/>
        <end position="364"/>
    </location>
</feature>
<evidence type="ECO:0000313" key="6">
    <source>
        <dbReference type="Proteomes" id="UP001500822"/>
    </source>
</evidence>
<comment type="caution">
    <text evidence="2">Lacks conserved residue(s) required for the propagation of feature annotation.</text>
</comment>
<accession>A0ABP8Z7L7</accession>
<dbReference type="NCBIfam" id="TIGR01392">
    <property type="entry name" value="homoserO_Ac_trn"/>
    <property type="match status" value="1"/>
</dbReference>
<organism evidence="5 6">
    <name type="scientific">Gordonia alkaliphila</name>
    <dbReference type="NCBI Taxonomy" id="1053547"/>
    <lineage>
        <taxon>Bacteria</taxon>
        <taxon>Bacillati</taxon>
        <taxon>Actinomycetota</taxon>
        <taxon>Actinomycetes</taxon>
        <taxon>Mycobacteriales</taxon>
        <taxon>Gordoniaceae</taxon>
        <taxon>Gordonia</taxon>
    </lineage>
</organism>
<gene>
    <name evidence="2" type="primary">metXA</name>
    <name evidence="5" type="ORF">GCM10023217_18880</name>
</gene>
<proteinExistence type="inferred from homology"/>
<dbReference type="Proteomes" id="UP001500822">
    <property type="component" value="Unassembled WGS sequence"/>
</dbReference>
<dbReference type="InterPro" id="IPR000073">
    <property type="entry name" value="AB_hydrolase_1"/>
</dbReference>
<keyword evidence="2" id="KW-0028">Amino-acid biosynthesis</keyword>
<comment type="caution">
    <text evidence="5">The sequence shown here is derived from an EMBL/GenBank/DDBJ whole genome shotgun (WGS) entry which is preliminary data.</text>
</comment>
<protein>
    <recommendedName>
        <fullName evidence="2">Homoserine O-acetyltransferase</fullName>
        <shortName evidence="2">HAT</shortName>
        <ecNumber evidence="2">2.3.1.31</ecNumber>
    </recommendedName>
    <alternativeName>
        <fullName evidence="2">Homoserine transacetylase</fullName>
        <shortName evidence="2">HTA</shortName>
    </alternativeName>
</protein>
<keyword evidence="1 2" id="KW-0808">Transferase</keyword>